<organism evidence="6 7">
    <name type="scientific">Sporothrix stenoceras</name>
    <dbReference type="NCBI Taxonomy" id="5173"/>
    <lineage>
        <taxon>Eukaryota</taxon>
        <taxon>Fungi</taxon>
        <taxon>Dikarya</taxon>
        <taxon>Ascomycota</taxon>
        <taxon>Pezizomycotina</taxon>
        <taxon>Sordariomycetes</taxon>
        <taxon>Sordariomycetidae</taxon>
        <taxon>Ophiostomatales</taxon>
        <taxon>Ophiostomataceae</taxon>
        <taxon>Sporothrix</taxon>
    </lineage>
</organism>
<dbReference type="Proteomes" id="UP001583186">
    <property type="component" value="Unassembled WGS sequence"/>
</dbReference>
<dbReference type="SUPFAM" id="SSF51905">
    <property type="entry name" value="FAD/NAD(P)-binding domain"/>
    <property type="match status" value="1"/>
</dbReference>
<evidence type="ECO:0000256" key="3">
    <source>
        <dbReference type="ARBA" id="ARBA00022827"/>
    </source>
</evidence>
<keyword evidence="4" id="KW-0560">Oxidoreductase</keyword>
<dbReference type="EMBL" id="JAWCUI010000037">
    <property type="protein sequence ID" value="KAL1893517.1"/>
    <property type="molecule type" value="Genomic_DNA"/>
</dbReference>
<dbReference type="InterPro" id="IPR051209">
    <property type="entry name" value="FAD-bind_Monooxygenase_sf"/>
</dbReference>
<evidence type="ECO:0000313" key="6">
    <source>
        <dbReference type="EMBL" id="KAL1893517.1"/>
    </source>
</evidence>
<feature type="region of interest" description="Disordered" evidence="5">
    <location>
        <begin position="1"/>
        <end position="28"/>
    </location>
</feature>
<evidence type="ECO:0000256" key="1">
    <source>
        <dbReference type="ARBA" id="ARBA00010139"/>
    </source>
</evidence>
<dbReference type="InterPro" id="IPR036188">
    <property type="entry name" value="FAD/NAD-bd_sf"/>
</dbReference>
<dbReference type="PANTHER" id="PTHR42877:SF12">
    <property type="entry name" value="MONOOXYGENASE"/>
    <property type="match status" value="1"/>
</dbReference>
<reference evidence="6 7" key="1">
    <citation type="journal article" date="2024" name="IMA Fungus">
        <title>IMA Genome - F19 : A genome assembly and annotation guide to empower mycologists, including annotated draft genome sequences of Ceratocystis pirilliformis, Diaporthe australafricana, Fusarium ophioides, Paecilomyces lecythidis, and Sporothrix stenoceras.</title>
        <authorList>
            <person name="Aylward J."/>
            <person name="Wilson A.M."/>
            <person name="Visagie C.M."/>
            <person name="Spraker J."/>
            <person name="Barnes I."/>
            <person name="Buitendag C."/>
            <person name="Ceriani C."/>
            <person name="Del Mar Angel L."/>
            <person name="du Plessis D."/>
            <person name="Fuchs T."/>
            <person name="Gasser K."/>
            <person name="Kramer D."/>
            <person name="Li W."/>
            <person name="Munsamy K."/>
            <person name="Piso A."/>
            <person name="Price J.L."/>
            <person name="Sonnekus B."/>
            <person name="Thomas C."/>
            <person name="van der Nest A."/>
            <person name="van Dijk A."/>
            <person name="van Heerden A."/>
            <person name="van Vuuren N."/>
            <person name="Yilmaz N."/>
            <person name="Duong T.A."/>
            <person name="van der Merwe N.A."/>
            <person name="Wingfield M.J."/>
            <person name="Wingfield B.D."/>
        </authorList>
    </citation>
    <scope>NUCLEOTIDE SEQUENCE [LARGE SCALE GENOMIC DNA]</scope>
    <source>
        <strain evidence="6 7">CMW 5346</strain>
    </source>
</reference>
<evidence type="ECO:0000313" key="7">
    <source>
        <dbReference type="Proteomes" id="UP001583186"/>
    </source>
</evidence>
<dbReference type="PANTHER" id="PTHR42877">
    <property type="entry name" value="L-ORNITHINE N(5)-MONOOXYGENASE-RELATED"/>
    <property type="match status" value="1"/>
</dbReference>
<proteinExistence type="inferred from homology"/>
<keyword evidence="7" id="KW-1185">Reference proteome</keyword>
<evidence type="ECO:0000256" key="4">
    <source>
        <dbReference type="ARBA" id="ARBA00023002"/>
    </source>
</evidence>
<evidence type="ECO:0008006" key="8">
    <source>
        <dbReference type="Google" id="ProtNLM"/>
    </source>
</evidence>
<dbReference type="InterPro" id="IPR020946">
    <property type="entry name" value="Flavin_mOase-like"/>
</dbReference>
<sequence>MSDAKPNGVLPNGHNLATPAATPDPGSAVPEYTVLEQNLGDRRPTRIICVGAGASGLNLAHRVDQYMRKTELVIYEKNPEVGGTWFENRYPGCACDIPSHNYQFTWEPNPNWTSFYSRSPEILEYFKMVARKHDLYKYINLSHRVVSADWDEEKAIWNLQIEDLATGEIKSDWGDFMITASGVLNNWRWPDIKGLHSFKGQLVHSANWDDSVDWRGKRVAVLGCGSSGVQIVAAIQPEVANLTTFIRTPTFITAGFAQSKAGPGGANFNFSDEQKKKFREDPEAYLQYRKDIEQELNVRFKFIIKDSQEQAEAFKYSINEMTQKLGADSPLLPYLIPSFAVGCRRPTPGNGYLEALTQDNVHVATDPIEEVVPEGVKLSTGEIIPVDIFICATGFDISFRPRYPIKGLNGITLSEQWKDRAKGYLSLAIPNFPNHFMFLGPSAPVGHGSLLPIAEHATKYMLRMIHKAQTQDIKSVVVTQEAVDDFNIHIDEYMKRTAWSTQCRSWFKNGTLDGPIVALHPGSRLHWFHMLDEPRYEDFVWTRRHGNRFAYLGNGFSTKEAPGKDTTLYFEDTEKDYEFLKV</sequence>
<accession>A0ABR3YZZ9</accession>
<evidence type="ECO:0000256" key="5">
    <source>
        <dbReference type="SAM" id="MobiDB-lite"/>
    </source>
</evidence>
<comment type="similarity">
    <text evidence="1">Belongs to the FAD-binding monooxygenase family.</text>
</comment>
<dbReference type="Pfam" id="PF00743">
    <property type="entry name" value="FMO-like"/>
    <property type="match status" value="1"/>
</dbReference>
<gene>
    <name evidence="6" type="ORF">Sste5346_006345</name>
</gene>
<keyword evidence="2" id="KW-0285">Flavoprotein</keyword>
<name>A0ABR3YZZ9_9PEZI</name>
<comment type="caution">
    <text evidence="6">The sequence shown here is derived from an EMBL/GenBank/DDBJ whole genome shotgun (WGS) entry which is preliminary data.</text>
</comment>
<dbReference type="Gene3D" id="3.50.50.60">
    <property type="entry name" value="FAD/NAD(P)-binding domain"/>
    <property type="match status" value="2"/>
</dbReference>
<evidence type="ECO:0000256" key="2">
    <source>
        <dbReference type="ARBA" id="ARBA00022630"/>
    </source>
</evidence>
<protein>
    <recommendedName>
        <fullName evidence="8">Cyclohexanone monooxygenase</fullName>
    </recommendedName>
</protein>
<keyword evidence="3" id="KW-0274">FAD</keyword>